<evidence type="ECO:0000313" key="1">
    <source>
        <dbReference type="EMBL" id="RVW33222.1"/>
    </source>
</evidence>
<name>A0A438DCQ0_VITVI</name>
<dbReference type="EMBL" id="QGNW01001688">
    <property type="protein sequence ID" value="RVW33222.1"/>
    <property type="molecule type" value="Genomic_DNA"/>
</dbReference>
<dbReference type="PANTHER" id="PTHR31579:SF49">
    <property type="entry name" value="DUF506 FAMILY PROTEIN"/>
    <property type="match status" value="1"/>
</dbReference>
<dbReference type="InterPro" id="IPR006502">
    <property type="entry name" value="PDDEXK-like"/>
</dbReference>
<proteinExistence type="predicted"/>
<dbReference type="AlphaFoldDB" id="A0A438DCQ0"/>
<accession>A0A438DCQ0</accession>
<gene>
    <name evidence="1" type="ORF">CK203_081089</name>
</gene>
<dbReference type="NCBIfam" id="TIGR01615">
    <property type="entry name" value="A_thal_3542"/>
    <property type="match status" value="1"/>
</dbReference>
<reference evidence="1 2" key="1">
    <citation type="journal article" date="2018" name="PLoS Genet.">
        <title>Population sequencing reveals clonal diversity and ancestral inbreeding in the grapevine cultivar Chardonnay.</title>
        <authorList>
            <person name="Roach M.J."/>
            <person name="Johnson D.L."/>
            <person name="Bohlmann J."/>
            <person name="van Vuuren H.J."/>
            <person name="Jones S.J."/>
            <person name="Pretorius I.S."/>
            <person name="Schmidt S.A."/>
            <person name="Borneman A.R."/>
        </authorList>
    </citation>
    <scope>NUCLEOTIDE SEQUENCE [LARGE SCALE GENOMIC DNA]</scope>
    <source>
        <strain evidence="2">cv. Chardonnay</strain>
        <tissue evidence="1">Leaf</tissue>
    </source>
</reference>
<protein>
    <submittedName>
        <fullName evidence="1">Uncharacterized protein</fullName>
    </submittedName>
</protein>
<dbReference type="Pfam" id="PF04720">
    <property type="entry name" value="PDDEXK_6"/>
    <property type="match status" value="1"/>
</dbReference>
<evidence type="ECO:0000313" key="2">
    <source>
        <dbReference type="Proteomes" id="UP000288805"/>
    </source>
</evidence>
<dbReference type="PANTHER" id="PTHR31579">
    <property type="entry name" value="OS03G0796600 PROTEIN"/>
    <property type="match status" value="1"/>
</dbReference>
<dbReference type="Proteomes" id="UP000288805">
    <property type="component" value="Unassembled WGS sequence"/>
</dbReference>
<organism evidence="1 2">
    <name type="scientific">Vitis vinifera</name>
    <name type="common">Grape</name>
    <dbReference type="NCBI Taxonomy" id="29760"/>
    <lineage>
        <taxon>Eukaryota</taxon>
        <taxon>Viridiplantae</taxon>
        <taxon>Streptophyta</taxon>
        <taxon>Embryophyta</taxon>
        <taxon>Tracheophyta</taxon>
        <taxon>Spermatophyta</taxon>
        <taxon>Magnoliopsida</taxon>
        <taxon>eudicotyledons</taxon>
        <taxon>Gunneridae</taxon>
        <taxon>Pentapetalae</taxon>
        <taxon>rosids</taxon>
        <taxon>Vitales</taxon>
        <taxon>Vitaceae</taxon>
        <taxon>Viteae</taxon>
        <taxon>Vitis</taxon>
    </lineage>
</organism>
<comment type="caution">
    <text evidence="1">The sequence shown here is derived from an EMBL/GenBank/DDBJ whole genome shotgun (WGS) entry which is preliminary data.</text>
</comment>
<sequence>MYTPLYIPTPLKPIFSSKSLFFLATPSSSFFFKRMGHLIEEKALGDDHQRGDSLEEKISLFFDEEDEELDRNSEGDWADDEAANNELHDPIERKEFWDSQEALLLEIMERCNSMGAKLREEIGRVVERARETLVCSCSKSNSDECALCLRRRVVDLLCLKGFSASLRTSKWRHTHKFPGGSHEYIEVMASTPGRKKQIPFLIELEFRTEFEMAKACDEYRRLIAQLPKSYIGKSDYLNAILRVVCDAAKRSMKEQKIHMGPWRKRSFMQMKWSGYNDRKQPSKDQPWNKFSLSGITAAVVVK</sequence>
<dbReference type="OrthoDB" id="747933at2759"/>